<proteinExistence type="predicted"/>
<sequence length="82" mass="9198">MDLLVRRYVARFVQAYSLLWTSYTIPYAPSIIHSSSHLSSRHLASLSPHLSSPALLRSWYVTVSPTLFARSSAPARHSSSPR</sequence>
<organism evidence="1 2">
    <name type="scientific">Heterobasidion irregulare (strain TC 32-1)</name>
    <dbReference type="NCBI Taxonomy" id="747525"/>
    <lineage>
        <taxon>Eukaryota</taxon>
        <taxon>Fungi</taxon>
        <taxon>Dikarya</taxon>
        <taxon>Basidiomycota</taxon>
        <taxon>Agaricomycotina</taxon>
        <taxon>Agaricomycetes</taxon>
        <taxon>Russulales</taxon>
        <taxon>Bondarzewiaceae</taxon>
        <taxon>Heterobasidion</taxon>
        <taxon>Heterobasidion annosum species complex</taxon>
    </lineage>
</organism>
<evidence type="ECO:0000313" key="1">
    <source>
        <dbReference type="EMBL" id="ETW82325.1"/>
    </source>
</evidence>
<dbReference type="KEGG" id="hir:HETIRDRAFT_168728"/>
<dbReference type="HOGENOM" id="CLU_194717_0_0_1"/>
<gene>
    <name evidence="1" type="ORF">HETIRDRAFT_168728</name>
</gene>
<dbReference type="RefSeq" id="XP_009546852.1">
    <property type="nucleotide sequence ID" value="XM_009548557.1"/>
</dbReference>
<evidence type="ECO:0000313" key="2">
    <source>
        <dbReference type="Proteomes" id="UP000030671"/>
    </source>
</evidence>
<name>W4KAF4_HETIT</name>
<accession>W4KAF4</accession>
<keyword evidence="2" id="KW-1185">Reference proteome</keyword>
<protein>
    <submittedName>
        <fullName evidence="1">Uncharacterized protein</fullName>
    </submittedName>
</protein>
<dbReference type="AlphaFoldDB" id="W4KAF4"/>
<dbReference type="Proteomes" id="UP000030671">
    <property type="component" value="Unassembled WGS sequence"/>
</dbReference>
<dbReference type="GeneID" id="20668176"/>
<dbReference type="EMBL" id="KI925458">
    <property type="protein sequence ID" value="ETW82325.1"/>
    <property type="molecule type" value="Genomic_DNA"/>
</dbReference>
<reference evidence="1 2" key="1">
    <citation type="journal article" date="2012" name="New Phytol.">
        <title>Insight into trade-off between wood decay and parasitism from the genome of a fungal forest pathogen.</title>
        <authorList>
            <person name="Olson A."/>
            <person name="Aerts A."/>
            <person name="Asiegbu F."/>
            <person name="Belbahri L."/>
            <person name="Bouzid O."/>
            <person name="Broberg A."/>
            <person name="Canback B."/>
            <person name="Coutinho P.M."/>
            <person name="Cullen D."/>
            <person name="Dalman K."/>
            <person name="Deflorio G."/>
            <person name="van Diepen L.T."/>
            <person name="Dunand C."/>
            <person name="Duplessis S."/>
            <person name="Durling M."/>
            <person name="Gonthier P."/>
            <person name="Grimwood J."/>
            <person name="Fossdal C.G."/>
            <person name="Hansson D."/>
            <person name="Henrissat B."/>
            <person name="Hietala A."/>
            <person name="Himmelstrand K."/>
            <person name="Hoffmeister D."/>
            <person name="Hogberg N."/>
            <person name="James T.Y."/>
            <person name="Karlsson M."/>
            <person name="Kohler A."/>
            <person name="Kues U."/>
            <person name="Lee Y.H."/>
            <person name="Lin Y.C."/>
            <person name="Lind M."/>
            <person name="Lindquist E."/>
            <person name="Lombard V."/>
            <person name="Lucas S."/>
            <person name="Lunden K."/>
            <person name="Morin E."/>
            <person name="Murat C."/>
            <person name="Park J."/>
            <person name="Raffaello T."/>
            <person name="Rouze P."/>
            <person name="Salamov A."/>
            <person name="Schmutz J."/>
            <person name="Solheim H."/>
            <person name="Stahlberg J."/>
            <person name="Velez H."/>
            <person name="de Vries R.P."/>
            <person name="Wiebenga A."/>
            <person name="Woodward S."/>
            <person name="Yakovlev I."/>
            <person name="Garbelotto M."/>
            <person name="Martin F."/>
            <person name="Grigoriev I.V."/>
            <person name="Stenlid J."/>
        </authorList>
    </citation>
    <scope>NUCLEOTIDE SEQUENCE [LARGE SCALE GENOMIC DNA]</scope>
    <source>
        <strain evidence="1 2">TC 32-1</strain>
    </source>
</reference>
<dbReference type="InParanoid" id="W4KAF4"/>